<organism evidence="1 2">
    <name type="scientific">Candidatus Nealsonbacteria bacterium RIFCSPHIGHO2_01_FULL_43_31</name>
    <dbReference type="NCBI Taxonomy" id="1801665"/>
    <lineage>
        <taxon>Bacteria</taxon>
        <taxon>Candidatus Nealsoniibacteriota</taxon>
    </lineage>
</organism>
<dbReference type="Proteomes" id="UP000178721">
    <property type="component" value="Unassembled WGS sequence"/>
</dbReference>
<proteinExistence type="predicted"/>
<accession>A0A1G2E0X2</accession>
<evidence type="ECO:0008006" key="3">
    <source>
        <dbReference type="Google" id="ProtNLM"/>
    </source>
</evidence>
<dbReference type="Gene3D" id="3.40.50.450">
    <property type="match status" value="1"/>
</dbReference>
<comment type="caution">
    <text evidence="1">The sequence shown here is derived from an EMBL/GenBank/DDBJ whole genome shotgun (WGS) entry which is preliminary data.</text>
</comment>
<evidence type="ECO:0000313" key="1">
    <source>
        <dbReference type="EMBL" id="OGZ19514.1"/>
    </source>
</evidence>
<name>A0A1G2E0X2_9BACT</name>
<gene>
    <name evidence="1" type="ORF">A2654_02445</name>
</gene>
<protein>
    <recommendedName>
        <fullName evidence="3">CD-NTase-associated protein 12/Pycsar effector protein TIR domain-containing protein</fullName>
    </recommendedName>
</protein>
<evidence type="ECO:0000313" key="2">
    <source>
        <dbReference type="Proteomes" id="UP000178721"/>
    </source>
</evidence>
<reference evidence="1 2" key="1">
    <citation type="journal article" date="2016" name="Nat. Commun.">
        <title>Thousands of microbial genomes shed light on interconnected biogeochemical processes in an aquifer system.</title>
        <authorList>
            <person name="Anantharaman K."/>
            <person name="Brown C.T."/>
            <person name="Hug L.A."/>
            <person name="Sharon I."/>
            <person name="Castelle C.J."/>
            <person name="Probst A.J."/>
            <person name="Thomas B.C."/>
            <person name="Singh A."/>
            <person name="Wilkins M.J."/>
            <person name="Karaoz U."/>
            <person name="Brodie E.L."/>
            <person name="Williams K.H."/>
            <person name="Hubbard S.S."/>
            <person name="Banfield J.F."/>
        </authorList>
    </citation>
    <scope>NUCLEOTIDE SEQUENCE [LARGE SCALE GENOMIC DNA]</scope>
</reference>
<dbReference type="EMBL" id="MHMA01000043">
    <property type="protein sequence ID" value="OGZ19514.1"/>
    <property type="molecule type" value="Genomic_DNA"/>
</dbReference>
<sequence>MAKPLEYGLSENLIVLLSPKPKKIIFVICPVRRPEAGFLSSILQSVAWLFFGVENEWTQNQNTIGKYVSGLENDGYDVYWPARDNPHQKTDKNGVAICEHNRKKMLMADEIHIWYDKNSIGSVFDIGMFFAFSGTNNFKKFVIINSKDVKPTPRKSFENVILALAKEFNNPIANGLKEKWEKHGK</sequence>
<dbReference type="AlphaFoldDB" id="A0A1G2E0X2"/>